<dbReference type="PROSITE" id="PS50011">
    <property type="entry name" value="PROTEIN_KINASE_DOM"/>
    <property type="match status" value="1"/>
</dbReference>
<feature type="compositionally biased region" description="Low complexity" evidence="17">
    <location>
        <begin position="740"/>
        <end position="749"/>
    </location>
</feature>
<dbReference type="SMART" id="SM00564">
    <property type="entry name" value="PQQ"/>
    <property type="match status" value="2"/>
</dbReference>
<keyword evidence="4" id="KW-0597">Phosphoprotein</keyword>
<comment type="subcellular location">
    <subcellularLocation>
        <location evidence="1">Endoplasmic reticulum membrane</location>
        <topology evidence="1">Single-pass type I membrane protein</topology>
    </subcellularLocation>
</comment>
<dbReference type="InterPro" id="IPR017441">
    <property type="entry name" value="Protein_kinase_ATP_BS"/>
</dbReference>
<dbReference type="AlphaFoldDB" id="A0AAV4IZ99"/>
<protein>
    <recommendedName>
        <fullName evidence="2">non-specific serine/threonine protein kinase</fullName>
        <ecNumber evidence="2">2.7.11.1</ecNumber>
    </recommendedName>
    <alternativeName>
        <fullName evidence="15">PRKR-like endoplasmic reticulum kinase</fullName>
    </alternativeName>
</protein>
<dbReference type="GO" id="GO:0004694">
    <property type="term" value="F:eukaryotic translation initiation factor 2alpha kinase activity"/>
    <property type="evidence" value="ECO:0007669"/>
    <property type="project" value="TreeGrafter"/>
</dbReference>
<evidence type="ECO:0000256" key="11">
    <source>
        <dbReference type="ARBA" id="ARBA00023016"/>
    </source>
</evidence>
<keyword evidence="3" id="KW-0723">Serine/threonine-protein kinase</keyword>
<evidence type="ECO:0000259" key="18">
    <source>
        <dbReference type="PROSITE" id="PS50011"/>
    </source>
</evidence>
<dbReference type="Gene3D" id="3.30.200.20">
    <property type="entry name" value="Phosphorylase Kinase, domain 1"/>
    <property type="match status" value="1"/>
</dbReference>
<sequence>MYLNRFYIIVSTIDGKVSALDLHQNGKLAWTLPADSKPLYSSSLASMEMVRNGKKMRLIPSLDGALYQYDGEKVEAIPMSAETLLSSTYRLSDDSMVVGSKDIKNFGVDIKSGQLIFHCGSEGCHRSKGKAEDGIVDGDNVLVITRNTQVVRSVDVKSGHEKWNFSVGQHEIRLPPAAKTSQIDDDVDDVDGDEINDDERIPIFTSFKQCAYEETFAADADYENFLRLVVPEGRVVSLDKEDSSLVSWEHKFDSPIAKAWLYRNGQLETLSLFDGRHVPTINAYSSEDQENESMPQPLLYIGSHQKLLYIQPSPQMETVLRSFPSSRIGHVLDSKIQVAWRPYLNTASVRTPIFSGNRPGGQSERSDDEEPAGSKHTSLSVWHEDYPFDTGYFLYPEFKDMRSSRKGLVMLLEDLRQKSKPQTTEPVMSSLPVTLWKYWKEVIIISLVMSVTVHFALSKFFNPSIVTQSLEHGIESSEHKHESQDSLSSNDSVPDGMNFISRFATDFDSVRCLGAGGFGVVFEAVNKVDDQHYAVKRIMLPKSDGAKEKVLREVRALAKLDHTGIVRFFNAWVESPPVGWQEERDKQLLPSDVSCSNFSPSPSLSAVPQVKGTDRLAMKRKKCLQARGRNLQAAADLSETGELKPGVREEANLDAESTTDSIVFASHASGFFNNRPAGSSGEFSVHSNLTSSDSESRSGQPPVNPNHDLISFGYDVAASASSGDSSNSASSVPFSNYSSTSSMAFSSNNKPNLTDNDMTGDSVVFESSSHTHSTGTESVIFADSHKPLSLTSSQIVTQNGDHPIDITLSSHDGEINKEEKQSSQMSMTTSTAKLYLYIQMQLYQEDTLKEWLAKNTLSRDRQMILTIFDEIVCAVDYVHKHGLMHRDLKPSNIFFSADGHVKVGDFGLATAITVQQDQEADSGTSASDKHTAEVGTTLYMSPEQMANQPYDLKVDIFSLGLIFLELWVPFATQMERINTLQAAKRQSLPERFLKELPTESNLVHRMISRDPGQRPITDEILDHFLFEDIAPLRTDPRSRKRTISEKSS</sequence>
<feature type="compositionally biased region" description="Basic and acidic residues" evidence="17">
    <location>
        <begin position="641"/>
        <end position="651"/>
    </location>
</feature>
<dbReference type="InterPro" id="IPR015943">
    <property type="entry name" value="WD40/YVTN_repeat-like_dom_sf"/>
</dbReference>
<dbReference type="Gene3D" id="1.10.510.10">
    <property type="entry name" value="Transferase(Phosphotransferase) domain 1"/>
    <property type="match status" value="1"/>
</dbReference>
<dbReference type="SUPFAM" id="SSF50998">
    <property type="entry name" value="Quinoprotein alcohol dehydrogenase-like"/>
    <property type="match status" value="1"/>
</dbReference>
<dbReference type="Pfam" id="PF00069">
    <property type="entry name" value="Pkinase"/>
    <property type="match status" value="2"/>
</dbReference>
<evidence type="ECO:0000256" key="16">
    <source>
        <dbReference type="PROSITE-ProRule" id="PRU10141"/>
    </source>
</evidence>
<keyword evidence="9 16" id="KW-0067">ATP-binding</keyword>
<dbReference type="EMBL" id="BMAT01006587">
    <property type="protein sequence ID" value="GFS15480.1"/>
    <property type="molecule type" value="Genomic_DNA"/>
</dbReference>
<evidence type="ECO:0000256" key="4">
    <source>
        <dbReference type="ARBA" id="ARBA00022553"/>
    </source>
</evidence>
<dbReference type="GO" id="GO:0005524">
    <property type="term" value="F:ATP binding"/>
    <property type="evidence" value="ECO:0007669"/>
    <property type="project" value="UniProtKB-UniRule"/>
</dbReference>
<dbReference type="PROSITE" id="PS00108">
    <property type="entry name" value="PROTEIN_KINASE_ST"/>
    <property type="match status" value="1"/>
</dbReference>
<keyword evidence="6 16" id="KW-0547">Nucleotide-binding</keyword>
<keyword evidence="8" id="KW-0256">Endoplasmic reticulum</keyword>
<feature type="compositionally biased region" description="Polar residues" evidence="17">
    <location>
        <begin position="750"/>
        <end position="759"/>
    </location>
</feature>
<dbReference type="InterPro" id="IPR018391">
    <property type="entry name" value="PQQ_b-propeller_rpt"/>
</dbReference>
<dbReference type="PROSITE" id="PS00107">
    <property type="entry name" value="PROTEIN_KINASE_ATP"/>
    <property type="match status" value="1"/>
</dbReference>
<evidence type="ECO:0000256" key="17">
    <source>
        <dbReference type="SAM" id="MobiDB-lite"/>
    </source>
</evidence>
<dbReference type="GO" id="GO:0003743">
    <property type="term" value="F:translation initiation factor activity"/>
    <property type="evidence" value="ECO:0007669"/>
    <property type="project" value="UniProtKB-KW"/>
</dbReference>
<evidence type="ECO:0000256" key="7">
    <source>
        <dbReference type="ARBA" id="ARBA00022777"/>
    </source>
</evidence>
<evidence type="ECO:0000256" key="8">
    <source>
        <dbReference type="ARBA" id="ARBA00022824"/>
    </source>
</evidence>
<comment type="caution">
    <text evidence="19">The sequence shown here is derived from an EMBL/GenBank/DDBJ whole genome shotgun (WGS) entry which is preliminary data.</text>
</comment>
<evidence type="ECO:0000256" key="5">
    <source>
        <dbReference type="ARBA" id="ARBA00022679"/>
    </source>
</evidence>
<feature type="region of interest" description="Disordered" evidence="17">
    <location>
        <begin position="472"/>
        <end position="492"/>
    </location>
</feature>
<dbReference type="EC" id="2.7.11.1" evidence="2"/>
<name>A0AAV4IZ99_9GAST</name>
<feature type="domain" description="Protein kinase" evidence="18">
    <location>
        <begin position="507"/>
        <end position="1026"/>
    </location>
</feature>
<feature type="region of interest" description="Disordered" evidence="17">
    <location>
        <begin position="682"/>
        <end position="710"/>
    </location>
</feature>
<evidence type="ECO:0000256" key="10">
    <source>
        <dbReference type="ARBA" id="ARBA00022845"/>
    </source>
</evidence>
<keyword evidence="19" id="KW-0396">Initiation factor</keyword>
<comment type="similarity">
    <text evidence="14">Belongs to the protein kinase superfamily. Ser/Thr protein kinase family. GCN2 subfamily.</text>
</comment>
<gene>
    <name evidence="19" type="ORF">ElyMa_003188400</name>
</gene>
<evidence type="ECO:0000256" key="13">
    <source>
        <dbReference type="ARBA" id="ARBA00023230"/>
    </source>
</evidence>
<dbReference type="FunFam" id="1.10.510.10:FF:000251">
    <property type="entry name" value="eukaryotic translation initiation factor 2-alpha kinase 3"/>
    <property type="match status" value="1"/>
</dbReference>
<evidence type="ECO:0000313" key="20">
    <source>
        <dbReference type="Proteomes" id="UP000762676"/>
    </source>
</evidence>
<feature type="compositionally biased region" description="Polar residues" evidence="17">
    <location>
        <begin position="682"/>
        <end position="701"/>
    </location>
</feature>
<feature type="region of interest" description="Disordered" evidence="17">
    <location>
        <begin position="635"/>
        <end position="654"/>
    </location>
</feature>
<dbReference type="GO" id="GO:0005789">
    <property type="term" value="C:endoplasmic reticulum membrane"/>
    <property type="evidence" value="ECO:0007669"/>
    <property type="project" value="UniProtKB-SubCell"/>
</dbReference>
<evidence type="ECO:0000256" key="12">
    <source>
        <dbReference type="ARBA" id="ARBA00023180"/>
    </source>
</evidence>
<feature type="region of interest" description="Disordered" evidence="17">
    <location>
        <begin position="740"/>
        <end position="769"/>
    </location>
</feature>
<accession>A0AAV4IZ99</accession>
<keyword evidence="10" id="KW-0810">Translation regulation</keyword>
<dbReference type="SUPFAM" id="SSF56112">
    <property type="entry name" value="Protein kinase-like (PK-like)"/>
    <property type="match status" value="1"/>
</dbReference>
<dbReference type="InterPro" id="IPR000719">
    <property type="entry name" value="Prot_kinase_dom"/>
</dbReference>
<evidence type="ECO:0000256" key="1">
    <source>
        <dbReference type="ARBA" id="ARBA00004115"/>
    </source>
</evidence>
<dbReference type="InterPro" id="IPR008271">
    <property type="entry name" value="Ser/Thr_kinase_AS"/>
</dbReference>
<dbReference type="GO" id="GO:0034976">
    <property type="term" value="P:response to endoplasmic reticulum stress"/>
    <property type="evidence" value="ECO:0007669"/>
    <property type="project" value="UniProtKB-ARBA"/>
</dbReference>
<dbReference type="InterPro" id="IPR011009">
    <property type="entry name" value="Kinase-like_dom_sf"/>
</dbReference>
<evidence type="ECO:0000256" key="6">
    <source>
        <dbReference type="ARBA" id="ARBA00022741"/>
    </source>
</evidence>
<keyword evidence="12" id="KW-0325">Glycoprotein</keyword>
<dbReference type="GO" id="GO:0006986">
    <property type="term" value="P:response to unfolded protein"/>
    <property type="evidence" value="ECO:0007669"/>
    <property type="project" value="UniProtKB-KW"/>
</dbReference>
<dbReference type="Gene3D" id="2.130.10.10">
    <property type="entry name" value="YVTN repeat-like/Quinoprotein amine dehydrogenase"/>
    <property type="match status" value="1"/>
</dbReference>
<proteinExistence type="inferred from homology"/>
<dbReference type="InterPro" id="IPR011047">
    <property type="entry name" value="Quinoprotein_ADH-like_sf"/>
</dbReference>
<feature type="region of interest" description="Disordered" evidence="17">
    <location>
        <begin position="351"/>
        <end position="378"/>
    </location>
</feature>
<dbReference type="PANTHER" id="PTHR11042">
    <property type="entry name" value="EUKARYOTIC TRANSLATION INITIATION FACTOR 2-ALPHA KINASE EIF2-ALPHA KINASE -RELATED"/>
    <property type="match status" value="1"/>
</dbReference>
<evidence type="ECO:0000256" key="9">
    <source>
        <dbReference type="ARBA" id="ARBA00022840"/>
    </source>
</evidence>
<dbReference type="PANTHER" id="PTHR11042:SF91">
    <property type="entry name" value="EUKARYOTIC TRANSLATION INITIATION FACTOR 2-ALPHA KINASE"/>
    <property type="match status" value="1"/>
</dbReference>
<dbReference type="SMART" id="SM00220">
    <property type="entry name" value="S_TKc"/>
    <property type="match status" value="1"/>
</dbReference>
<evidence type="ECO:0000313" key="19">
    <source>
        <dbReference type="EMBL" id="GFS15480.1"/>
    </source>
</evidence>
<keyword evidence="5" id="KW-0808">Transferase</keyword>
<evidence type="ECO:0000256" key="3">
    <source>
        <dbReference type="ARBA" id="ARBA00022527"/>
    </source>
</evidence>
<feature type="compositionally biased region" description="Basic and acidic residues" evidence="17">
    <location>
        <begin position="472"/>
        <end position="484"/>
    </location>
</feature>
<dbReference type="Proteomes" id="UP000762676">
    <property type="component" value="Unassembled WGS sequence"/>
</dbReference>
<keyword evidence="20" id="KW-1185">Reference proteome</keyword>
<evidence type="ECO:0000256" key="15">
    <source>
        <dbReference type="ARBA" id="ARBA00041500"/>
    </source>
</evidence>
<organism evidence="19 20">
    <name type="scientific">Elysia marginata</name>
    <dbReference type="NCBI Taxonomy" id="1093978"/>
    <lineage>
        <taxon>Eukaryota</taxon>
        <taxon>Metazoa</taxon>
        <taxon>Spiralia</taxon>
        <taxon>Lophotrochozoa</taxon>
        <taxon>Mollusca</taxon>
        <taxon>Gastropoda</taxon>
        <taxon>Heterobranchia</taxon>
        <taxon>Euthyneura</taxon>
        <taxon>Panpulmonata</taxon>
        <taxon>Sacoglossa</taxon>
        <taxon>Placobranchoidea</taxon>
        <taxon>Plakobranchidae</taxon>
        <taxon>Elysia</taxon>
    </lineage>
</organism>
<dbReference type="GO" id="GO:0005634">
    <property type="term" value="C:nucleus"/>
    <property type="evidence" value="ECO:0007669"/>
    <property type="project" value="TreeGrafter"/>
</dbReference>
<dbReference type="InterPro" id="IPR050339">
    <property type="entry name" value="CC_SR_Kinase"/>
</dbReference>
<keyword evidence="7 19" id="KW-0418">Kinase</keyword>
<keyword evidence="11" id="KW-0346">Stress response</keyword>
<evidence type="ECO:0000256" key="2">
    <source>
        <dbReference type="ARBA" id="ARBA00012513"/>
    </source>
</evidence>
<feature type="binding site" evidence="16">
    <location>
        <position position="536"/>
    </location>
    <ligand>
        <name>ATP</name>
        <dbReference type="ChEBI" id="CHEBI:30616"/>
    </ligand>
</feature>
<keyword evidence="19" id="KW-0648">Protein biosynthesis</keyword>
<keyword evidence="13" id="KW-0834">Unfolded protein response</keyword>
<reference evidence="19 20" key="1">
    <citation type="journal article" date="2021" name="Elife">
        <title>Chloroplast acquisition without the gene transfer in kleptoplastic sea slugs, Plakobranchus ocellatus.</title>
        <authorList>
            <person name="Maeda T."/>
            <person name="Takahashi S."/>
            <person name="Yoshida T."/>
            <person name="Shimamura S."/>
            <person name="Takaki Y."/>
            <person name="Nagai Y."/>
            <person name="Toyoda A."/>
            <person name="Suzuki Y."/>
            <person name="Arimoto A."/>
            <person name="Ishii H."/>
            <person name="Satoh N."/>
            <person name="Nishiyama T."/>
            <person name="Hasebe M."/>
            <person name="Maruyama T."/>
            <person name="Minagawa J."/>
            <person name="Obokata J."/>
            <person name="Shigenobu S."/>
        </authorList>
    </citation>
    <scope>NUCLEOTIDE SEQUENCE [LARGE SCALE GENOMIC DNA]</scope>
</reference>
<evidence type="ECO:0000256" key="14">
    <source>
        <dbReference type="ARBA" id="ARBA00037982"/>
    </source>
</evidence>